<protein>
    <submittedName>
        <fullName evidence="1">Uncharacterized protein</fullName>
    </submittedName>
</protein>
<comment type="caution">
    <text evidence="1">The sequence shown here is derived from an EMBL/GenBank/DDBJ whole genome shotgun (WGS) entry which is preliminary data.</text>
</comment>
<proteinExistence type="predicted"/>
<gene>
    <name evidence="1" type="ORF">NP493_1744g00073</name>
</gene>
<dbReference type="EMBL" id="JAODUO010001742">
    <property type="protein sequence ID" value="KAK2159133.1"/>
    <property type="molecule type" value="Genomic_DNA"/>
</dbReference>
<name>A0AAD9JVC3_RIDPI</name>
<evidence type="ECO:0000313" key="1">
    <source>
        <dbReference type="EMBL" id="KAK2159133.1"/>
    </source>
</evidence>
<sequence>MPSTCVHVILHRVIMHFLMGFYPRLQRFRKRLALTASIFNP</sequence>
<reference evidence="1" key="1">
    <citation type="journal article" date="2023" name="Mol. Biol. Evol.">
        <title>Third-Generation Sequencing Reveals the Adaptive Role of the Epigenome in Three Deep-Sea Polychaetes.</title>
        <authorList>
            <person name="Perez M."/>
            <person name="Aroh O."/>
            <person name="Sun Y."/>
            <person name="Lan Y."/>
            <person name="Juniper S.K."/>
            <person name="Young C.R."/>
            <person name="Angers B."/>
            <person name="Qian P.Y."/>
        </authorList>
    </citation>
    <scope>NUCLEOTIDE SEQUENCE</scope>
    <source>
        <strain evidence="1">R07B-5</strain>
    </source>
</reference>
<dbReference type="Proteomes" id="UP001209878">
    <property type="component" value="Unassembled WGS sequence"/>
</dbReference>
<evidence type="ECO:0000313" key="2">
    <source>
        <dbReference type="Proteomes" id="UP001209878"/>
    </source>
</evidence>
<dbReference type="AlphaFoldDB" id="A0AAD9JVC3"/>
<accession>A0AAD9JVC3</accession>
<organism evidence="1 2">
    <name type="scientific">Ridgeia piscesae</name>
    <name type="common">Tubeworm</name>
    <dbReference type="NCBI Taxonomy" id="27915"/>
    <lineage>
        <taxon>Eukaryota</taxon>
        <taxon>Metazoa</taxon>
        <taxon>Spiralia</taxon>
        <taxon>Lophotrochozoa</taxon>
        <taxon>Annelida</taxon>
        <taxon>Polychaeta</taxon>
        <taxon>Sedentaria</taxon>
        <taxon>Canalipalpata</taxon>
        <taxon>Sabellida</taxon>
        <taxon>Siboglinidae</taxon>
        <taxon>Ridgeia</taxon>
    </lineage>
</organism>
<keyword evidence="2" id="KW-1185">Reference proteome</keyword>